<dbReference type="PANTHER" id="PTHR30231:SF4">
    <property type="entry name" value="PROTEIN NEN2"/>
    <property type="match status" value="1"/>
</dbReference>
<keyword evidence="6" id="KW-1185">Reference proteome</keyword>
<feature type="domain" description="Exonuclease" evidence="4">
    <location>
        <begin position="38"/>
        <end position="211"/>
    </location>
</feature>
<sequence>MRAAWRHFWYRRRSRHPALTPYYRAERPQLGRDYREAPLLALDLELTGLDPQRDRILSIASVPIDGGRVQLAHAWHQLVRIDGEVGQSCTIHGIRDRDMAQGLPLCEALTELLPRLSGRVVICHNATLDRAFLRRGFLECFGERPPLLFIDTLLLEQQRFARRGATPHGDGLRLGSCRERYGLPVYPGHNALVDAIACGELLLAQCSEMAGRDPLKIGALIA</sequence>
<dbReference type="InterPro" id="IPR012337">
    <property type="entry name" value="RNaseH-like_sf"/>
</dbReference>
<dbReference type="InterPro" id="IPR036397">
    <property type="entry name" value="RNaseH_sf"/>
</dbReference>
<dbReference type="SUPFAM" id="SSF53098">
    <property type="entry name" value="Ribonuclease H-like"/>
    <property type="match status" value="1"/>
</dbReference>
<evidence type="ECO:0000313" key="6">
    <source>
        <dbReference type="Proteomes" id="UP001501600"/>
    </source>
</evidence>
<reference evidence="6" key="1">
    <citation type="journal article" date="2019" name="Int. J. Syst. Evol. Microbiol.">
        <title>The Global Catalogue of Microorganisms (GCM) 10K type strain sequencing project: providing services to taxonomists for standard genome sequencing and annotation.</title>
        <authorList>
            <consortium name="The Broad Institute Genomics Platform"/>
            <consortium name="The Broad Institute Genome Sequencing Center for Infectious Disease"/>
            <person name="Wu L."/>
            <person name="Ma J."/>
        </authorList>
    </citation>
    <scope>NUCLEOTIDE SEQUENCE [LARGE SCALE GENOMIC DNA]</scope>
    <source>
        <strain evidence="6">JCM 18720</strain>
    </source>
</reference>
<keyword evidence="2" id="KW-0378">Hydrolase</keyword>
<keyword evidence="3 5" id="KW-0269">Exonuclease</keyword>
<dbReference type="Proteomes" id="UP001501600">
    <property type="component" value="Unassembled WGS sequence"/>
</dbReference>
<evidence type="ECO:0000259" key="4">
    <source>
        <dbReference type="SMART" id="SM00479"/>
    </source>
</evidence>
<comment type="caution">
    <text evidence="5">The sequence shown here is derived from an EMBL/GenBank/DDBJ whole genome shotgun (WGS) entry which is preliminary data.</text>
</comment>
<accession>A0ABP9RYK3</accession>
<dbReference type="Pfam" id="PF00929">
    <property type="entry name" value="RNase_T"/>
    <property type="match status" value="1"/>
</dbReference>
<name>A0ABP9RYK3_9GAMM</name>
<dbReference type="PANTHER" id="PTHR30231">
    <property type="entry name" value="DNA POLYMERASE III SUBUNIT EPSILON"/>
    <property type="match status" value="1"/>
</dbReference>
<evidence type="ECO:0000313" key="5">
    <source>
        <dbReference type="EMBL" id="GAA5188723.1"/>
    </source>
</evidence>
<gene>
    <name evidence="5" type="ORF">GCM10025772_09390</name>
</gene>
<evidence type="ECO:0000256" key="2">
    <source>
        <dbReference type="ARBA" id="ARBA00022801"/>
    </source>
</evidence>
<dbReference type="CDD" id="cd06127">
    <property type="entry name" value="DEDDh"/>
    <property type="match status" value="1"/>
</dbReference>
<dbReference type="EMBL" id="BAABLF010000005">
    <property type="protein sequence ID" value="GAA5188723.1"/>
    <property type="molecule type" value="Genomic_DNA"/>
</dbReference>
<protein>
    <submittedName>
        <fullName evidence="5">Exonuclease domain-containing protein</fullName>
    </submittedName>
</protein>
<evidence type="ECO:0000256" key="1">
    <source>
        <dbReference type="ARBA" id="ARBA00022722"/>
    </source>
</evidence>
<dbReference type="Gene3D" id="3.30.420.10">
    <property type="entry name" value="Ribonuclease H-like superfamily/Ribonuclease H"/>
    <property type="match status" value="1"/>
</dbReference>
<dbReference type="RefSeq" id="WP_345315886.1">
    <property type="nucleotide sequence ID" value="NZ_BAABLF010000005.1"/>
</dbReference>
<dbReference type="InterPro" id="IPR013520">
    <property type="entry name" value="Ribonucl_H"/>
</dbReference>
<dbReference type="SMART" id="SM00479">
    <property type="entry name" value="EXOIII"/>
    <property type="match status" value="1"/>
</dbReference>
<proteinExistence type="predicted"/>
<dbReference type="GO" id="GO:0004527">
    <property type="term" value="F:exonuclease activity"/>
    <property type="evidence" value="ECO:0007669"/>
    <property type="project" value="UniProtKB-KW"/>
</dbReference>
<evidence type="ECO:0000256" key="3">
    <source>
        <dbReference type="ARBA" id="ARBA00022839"/>
    </source>
</evidence>
<keyword evidence="1" id="KW-0540">Nuclease</keyword>
<organism evidence="5 6">
    <name type="scientific">Ferrimonas gelatinilytica</name>
    <dbReference type="NCBI Taxonomy" id="1255257"/>
    <lineage>
        <taxon>Bacteria</taxon>
        <taxon>Pseudomonadati</taxon>
        <taxon>Pseudomonadota</taxon>
        <taxon>Gammaproteobacteria</taxon>
        <taxon>Alteromonadales</taxon>
        <taxon>Ferrimonadaceae</taxon>
        <taxon>Ferrimonas</taxon>
    </lineage>
</organism>